<reference evidence="2 3" key="1">
    <citation type="submission" date="2017-11" db="EMBL/GenBank/DDBJ databases">
        <title>Genomic Encyclopedia of Archaeal and Bacterial Type Strains, Phase II (KMG-II): From Individual Species to Whole Genera.</title>
        <authorList>
            <person name="Goeker M."/>
        </authorList>
    </citation>
    <scope>NUCLEOTIDE SEQUENCE [LARGE SCALE GENOMIC DNA]</scope>
    <source>
        <strain evidence="2 3">DSM 25625</strain>
    </source>
</reference>
<dbReference type="SUPFAM" id="SSF53850">
    <property type="entry name" value="Periplasmic binding protein-like II"/>
    <property type="match status" value="1"/>
</dbReference>
<dbReference type="PANTHER" id="PTHR43649:SF14">
    <property type="entry name" value="BLR3389 PROTEIN"/>
    <property type="match status" value="1"/>
</dbReference>
<dbReference type="Proteomes" id="UP000230161">
    <property type="component" value="Unassembled WGS sequence"/>
</dbReference>
<evidence type="ECO:0000313" key="2">
    <source>
        <dbReference type="EMBL" id="PJJ65495.1"/>
    </source>
</evidence>
<sequence>MRTFTQRKITTVAAIAAASALLLSGCASGSSADSSSTPTTVSQAEIDKAMETPTTLTFWSWVPIQPEIDLFEAKYPNITVNLVNVGNGDAEFDKIRTALKAGTGAPDVAQMGYQDMPSFRVTDSLLDLTPYGAADLADQYVPWVWNQVSSDSGVFGIPQDSGPMGLLYRSDIYAQAGVTPPTSYDEYTAAAQTIKEKTGSYISNFPSGEPGTILSLLWQAGVKPFTYDGGQNVKIDLTSPEATEVVDYWNNLVKNDLVSVDAEWTDQWYQGLAQGKYASWLTAAWAPLFLEGTAPDTAGNWTATTLPQWKDGDNVSANLGGSANVVLKSTENPIAAYEFAKWINNDPSSTIMLANDQSLFPTTNATLEDPAFVDTTSDFFGGQKVNQLFAEISPTVDTDFDWLPFMSFVGSSFTDTLGKAIADRTDLETGVAAWQQELVDYATQQGFTVEE</sequence>
<dbReference type="OrthoDB" id="2515046at2"/>
<keyword evidence="2" id="KW-0813">Transport</keyword>
<protein>
    <submittedName>
        <fullName evidence="2">Multiple sugar transport system substrate-binding protein</fullName>
    </submittedName>
</protein>
<dbReference type="InterPro" id="IPR050490">
    <property type="entry name" value="Bact_solute-bd_prot1"/>
</dbReference>
<keyword evidence="1" id="KW-0732">Signal</keyword>
<keyword evidence="2" id="KW-0762">Sugar transport</keyword>
<dbReference type="EMBL" id="PGFB01000001">
    <property type="protein sequence ID" value="PJJ65495.1"/>
    <property type="molecule type" value="Genomic_DNA"/>
</dbReference>
<evidence type="ECO:0000256" key="1">
    <source>
        <dbReference type="SAM" id="SignalP"/>
    </source>
</evidence>
<feature type="chain" id="PRO_5014987028" evidence="1">
    <location>
        <begin position="33"/>
        <end position="451"/>
    </location>
</feature>
<dbReference type="PANTHER" id="PTHR43649">
    <property type="entry name" value="ARABINOSE-BINDING PROTEIN-RELATED"/>
    <property type="match status" value="1"/>
</dbReference>
<name>A0A2M9C4P3_9MICO</name>
<dbReference type="CDD" id="cd13585">
    <property type="entry name" value="PBP2_TMBP_like"/>
    <property type="match status" value="1"/>
</dbReference>
<feature type="signal peptide" evidence="1">
    <location>
        <begin position="1"/>
        <end position="32"/>
    </location>
</feature>
<dbReference type="Pfam" id="PF01547">
    <property type="entry name" value="SBP_bac_1"/>
    <property type="match status" value="1"/>
</dbReference>
<dbReference type="AlphaFoldDB" id="A0A2M9C4P3"/>
<gene>
    <name evidence="2" type="ORF">CLV54_0528</name>
</gene>
<organism evidence="2 3">
    <name type="scientific">Compostimonas suwonensis</name>
    <dbReference type="NCBI Taxonomy" id="1048394"/>
    <lineage>
        <taxon>Bacteria</taxon>
        <taxon>Bacillati</taxon>
        <taxon>Actinomycetota</taxon>
        <taxon>Actinomycetes</taxon>
        <taxon>Micrococcales</taxon>
        <taxon>Microbacteriaceae</taxon>
        <taxon>Compostimonas</taxon>
    </lineage>
</organism>
<comment type="caution">
    <text evidence="2">The sequence shown here is derived from an EMBL/GenBank/DDBJ whole genome shotgun (WGS) entry which is preliminary data.</text>
</comment>
<evidence type="ECO:0000313" key="3">
    <source>
        <dbReference type="Proteomes" id="UP000230161"/>
    </source>
</evidence>
<proteinExistence type="predicted"/>
<dbReference type="InterPro" id="IPR006059">
    <property type="entry name" value="SBP"/>
</dbReference>
<dbReference type="Gene3D" id="3.40.190.10">
    <property type="entry name" value="Periplasmic binding protein-like II"/>
    <property type="match status" value="3"/>
</dbReference>
<keyword evidence="3" id="KW-1185">Reference proteome</keyword>
<accession>A0A2M9C4P3</accession>
<dbReference type="PROSITE" id="PS51257">
    <property type="entry name" value="PROKAR_LIPOPROTEIN"/>
    <property type="match status" value="1"/>
</dbReference>